<reference evidence="2" key="1">
    <citation type="submission" date="2021-01" db="EMBL/GenBank/DDBJ databases">
        <authorList>
            <person name="Corre E."/>
            <person name="Pelletier E."/>
            <person name="Niang G."/>
            <person name="Scheremetjew M."/>
            <person name="Finn R."/>
            <person name="Kale V."/>
            <person name="Holt S."/>
            <person name="Cochrane G."/>
            <person name="Meng A."/>
            <person name="Brown T."/>
            <person name="Cohen L."/>
        </authorList>
    </citation>
    <scope>NUCLEOTIDE SEQUENCE</scope>
    <source>
        <strain evidence="2">CCMP441</strain>
    </source>
</reference>
<dbReference type="PANTHER" id="PTHR43734:SF1">
    <property type="entry name" value="PHYTOENE DESATURASE"/>
    <property type="match status" value="1"/>
</dbReference>
<proteinExistence type="predicted"/>
<keyword evidence="1" id="KW-0732">Signal</keyword>
<dbReference type="Gene3D" id="3.50.50.60">
    <property type="entry name" value="FAD/NAD(P)-binding domain"/>
    <property type="match status" value="1"/>
</dbReference>
<gene>
    <name evidence="2" type="ORF">HAND1043_LOCUS15765</name>
</gene>
<dbReference type="Pfam" id="PF13450">
    <property type="entry name" value="NAD_binding_8"/>
    <property type="match status" value="1"/>
</dbReference>
<protein>
    <recommendedName>
        <fullName evidence="3">Amine oxidase domain-containing protein</fullName>
    </recommendedName>
</protein>
<dbReference type="SUPFAM" id="SSF51905">
    <property type="entry name" value="FAD/NAD(P)-binding domain"/>
    <property type="match status" value="1"/>
</dbReference>
<feature type="chain" id="PRO_5030160382" description="Amine oxidase domain-containing protein" evidence="1">
    <location>
        <begin position="25"/>
        <end position="321"/>
    </location>
</feature>
<dbReference type="PANTHER" id="PTHR43734">
    <property type="entry name" value="PHYTOENE DESATURASE"/>
    <property type="match status" value="1"/>
</dbReference>
<dbReference type="InterPro" id="IPR036188">
    <property type="entry name" value="FAD/NAD-bd_sf"/>
</dbReference>
<accession>A0A6U4NN18</accession>
<dbReference type="EMBL" id="HBFK01025844">
    <property type="protein sequence ID" value="CAD8749268.1"/>
    <property type="molecule type" value="Transcribed_RNA"/>
</dbReference>
<evidence type="ECO:0000313" key="2">
    <source>
        <dbReference type="EMBL" id="CAD8749268.1"/>
    </source>
</evidence>
<feature type="signal peptide" evidence="1">
    <location>
        <begin position="1"/>
        <end position="24"/>
    </location>
</feature>
<evidence type="ECO:0008006" key="3">
    <source>
        <dbReference type="Google" id="ProtNLM"/>
    </source>
</evidence>
<evidence type="ECO:0000256" key="1">
    <source>
        <dbReference type="SAM" id="SignalP"/>
    </source>
</evidence>
<sequence length="321" mass="35101">MWDTASGLGTAFILLCVLTGPSDAFSAPSVAPKYRDLGRWLFPLSPSGGAPPGARGVMGPAFQLRGSVSRGTGVWMQAEGGTGAKRVVIVGGGIGGLCVAGRLAKARPDWRITILEKNEKAGGRLDTVEVGDGAYRFDTGPTLLLAPDIYRQTFEAMGSRLEDHVELVRVDPSYRVFSPDATNFTASTCLLDMKNQLEEIEEGGFRGFLRYMEEACVNYVRGFNSRPFLSKDNSLLDYANIDNLLLLRDFDPANLVQTHSERLSRFFKTEKLRAIMSFQNLYVGPGRRTPTRAPALLAWELLRGCGVRLPASPRPPCTRPP</sequence>
<dbReference type="AlphaFoldDB" id="A0A6U4NN18"/>
<name>A0A6U4NN18_HEMAN</name>
<organism evidence="2">
    <name type="scientific">Hemiselmis andersenii</name>
    <name type="common">Cryptophyte alga</name>
    <dbReference type="NCBI Taxonomy" id="464988"/>
    <lineage>
        <taxon>Eukaryota</taxon>
        <taxon>Cryptophyceae</taxon>
        <taxon>Cryptomonadales</taxon>
        <taxon>Hemiselmidaceae</taxon>
        <taxon>Hemiselmis</taxon>
    </lineage>
</organism>